<dbReference type="RefSeq" id="WP_273615682.1">
    <property type="nucleotide sequence ID" value="NZ_CP117416.1"/>
</dbReference>
<dbReference type="EMBL" id="CP117416">
    <property type="protein sequence ID" value="WCT57476.1"/>
    <property type="molecule type" value="Genomic_DNA"/>
</dbReference>
<evidence type="ECO:0008006" key="3">
    <source>
        <dbReference type="Google" id="ProtNLM"/>
    </source>
</evidence>
<dbReference type="KEGG" id="pka:PQ456_08210"/>
<gene>
    <name evidence="1" type="ORF">PQ456_08210</name>
</gene>
<accession>A0AAX3M5L6</accession>
<proteinExistence type="predicted"/>
<organism evidence="1 2">
    <name type="scientific">Paenibacillus kyungheensis</name>
    <dbReference type="NCBI Taxonomy" id="1452732"/>
    <lineage>
        <taxon>Bacteria</taxon>
        <taxon>Bacillati</taxon>
        <taxon>Bacillota</taxon>
        <taxon>Bacilli</taxon>
        <taxon>Bacillales</taxon>
        <taxon>Paenibacillaceae</taxon>
        <taxon>Paenibacillus</taxon>
    </lineage>
</organism>
<evidence type="ECO:0000313" key="2">
    <source>
        <dbReference type="Proteomes" id="UP001220509"/>
    </source>
</evidence>
<dbReference type="Proteomes" id="UP001220509">
    <property type="component" value="Chromosome"/>
</dbReference>
<evidence type="ECO:0000313" key="1">
    <source>
        <dbReference type="EMBL" id="WCT57476.1"/>
    </source>
</evidence>
<keyword evidence="2" id="KW-1185">Reference proteome</keyword>
<name>A0AAX3M5L6_9BACL</name>
<protein>
    <recommendedName>
        <fullName evidence="3">Restriction endonuclease</fullName>
    </recommendedName>
</protein>
<sequence length="341" mass="39372">MNKNKKMKSAREMLIANKVYSDDEAIKALQDQITFIDNHGLSEMNLHLSSNAVKKNTFLAAIAEHNFLTQLINYNSGINIQYEPSESNRPVDFVYTKSNIKYSIQMKSLSISKRDNIQNKLISYFKNELTHIKINKYITIHNSIRFKKVDIPEFISYLNSNISSFKDNEMYCYPSKIDEKLQFSLFPPNKKNLNNLTLGTSSDLSMIDITEESSEQIKGNLEKAIGAFETDNDNKNINLIVTEANEFDEIDFSQAAYGEEIYDFNNNLIKIRRDTDGFFFKEEYSHKIAGILSTHRLDHTLVSSYKNVLYISPRFEELVDIIKAGVPIDEVLTFRDIPLFE</sequence>
<dbReference type="AlphaFoldDB" id="A0AAX3M5L6"/>
<reference evidence="1 2" key="1">
    <citation type="submission" date="2023-02" db="EMBL/GenBank/DDBJ databases">
        <title>Genome sequence of Paenibacillus kyungheensis KACC 18744.</title>
        <authorList>
            <person name="Kim S."/>
            <person name="Heo J."/>
            <person name="Kwon S.-W."/>
        </authorList>
    </citation>
    <scope>NUCLEOTIDE SEQUENCE [LARGE SCALE GENOMIC DNA]</scope>
    <source>
        <strain evidence="1 2">KACC 18744</strain>
    </source>
</reference>